<gene>
    <name evidence="1" type="ORF">RV045_12820</name>
</gene>
<sequence>MTPSPIRPLRVGFILAPRFTLTAFSGFVDALRLAADEGDRSQRVHCDWEVLGPPQSPIVSSSGVAVLATAELDDPSRFDLIAVVGGLLDGHRQVSAQTWRDLQRAAQAGVTLAGLCTGSFLLARAGLLEGYLTCVSWFHREEFEAEFPNCRVTSNQMYVLDRDRMTCAGGTSVVHLAAHLIAQRMGRSASVKALRILLEDQPLPSRALQPEGVLTHKSRDPIVHRAMLLIEQHMQKPGPVSQCFGSMAVGMRQLERRFLADIGMSPARYRTLLRLQRAQWLLKNTRMGVAAAALECGFQEASSLSRALRQHQGNPEMS</sequence>
<evidence type="ECO:0000313" key="2">
    <source>
        <dbReference type="Proteomes" id="UP001364695"/>
    </source>
</evidence>
<keyword evidence="2" id="KW-1185">Reference proteome</keyword>
<dbReference type="Proteomes" id="UP001364695">
    <property type="component" value="Unassembled WGS sequence"/>
</dbReference>
<organism evidence="1 2">
    <name type="scientific">Amphibiibacter pelophylacis</name>
    <dbReference type="NCBI Taxonomy" id="1799477"/>
    <lineage>
        <taxon>Bacteria</taxon>
        <taxon>Pseudomonadati</taxon>
        <taxon>Pseudomonadota</taxon>
        <taxon>Betaproteobacteria</taxon>
        <taxon>Burkholderiales</taxon>
        <taxon>Sphaerotilaceae</taxon>
        <taxon>Amphibiibacter</taxon>
    </lineage>
</organism>
<evidence type="ECO:0000313" key="1">
    <source>
        <dbReference type="EMBL" id="MEJ7139301.1"/>
    </source>
</evidence>
<name>A0ACC6P513_9BURK</name>
<accession>A0ACC6P513</accession>
<proteinExistence type="predicted"/>
<reference evidence="1" key="1">
    <citation type="submission" date="2023-10" db="EMBL/GenBank/DDBJ databases">
        <title>Amphibacter perezi, gen. nov., sp. nov. a novel taxa of the family Comamonadaceae, class Betaproteobacteria isolated from the skin microbiota of Pelophylax perezi from different populations.</title>
        <authorList>
            <person name="Costa S."/>
            <person name="Proenca D.N."/>
            <person name="Lopes I."/>
            <person name="Morais P.V."/>
        </authorList>
    </citation>
    <scope>NUCLEOTIDE SEQUENCE</scope>
    <source>
        <strain evidence="1">SL12-8</strain>
    </source>
</reference>
<comment type="caution">
    <text evidence="1">The sequence shown here is derived from an EMBL/GenBank/DDBJ whole genome shotgun (WGS) entry which is preliminary data.</text>
</comment>
<dbReference type="EMBL" id="JAWDIE010000023">
    <property type="protein sequence ID" value="MEJ7139301.1"/>
    <property type="molecule type" value="Genomic_DNA"/>
</dbReference>
<protein>
    <submittedName>
        <fullName evidence="1">GlxA family transcriptional regulator</fullName>
    </submittedName>
</protein>